<feature type="region of interest" description="Disordered" evidence="11">
    <location>
        <begin position="942"/>
        <end position="1001"/>
    </location>
</feature>
<dbReference type="RefSeq" id="XP_057407283.1">
    <property type="nucleotide sequence ID" value="XM_057551300.1"/>
</dbReference>
<evidence type="ECO:0000313" key="16">
    <source>
        <dbReference type="RefSeq" id="XP_057407282.1"/>
    </source>
</evidence>
<dbReference type="Proteomes" id="UP001652580">
    <property type="component" value="Chromosome 8"/>
</dbReference>
<feature type="compositionally biased region" description="Basic residues" evidence="11">
    <location>
        <begin position="795"/>
        <end position="808"/>
    </location>
</feature>
<keyword evidence="13" id="KW-1185">Reference proteome</keyword>
<dbReference type="CDD" id="cd00130">
    <property type="entry name" value="PAS"/>
    <property type="match status" value="1"/>
</dbReference>
<dbReference type="InterPro" id="IPR048814">
    <property type="entry name" value="Per1-3_PAS-A"/>
</dbReference>
<dbReference type="Gene3D" id="3.30.450.20">
    <property type="entry name" value="PAS domain"/>
    <property type="match status" value="2"/>
</dbReference>
<comment type="subcellular location">
    <subcellularLocation>
        <location evidence="2">Cytoplasm</location>
    </subcellularLocation>
    <subcellularLocation>
        <location evidence="1">Nucleus</location>
    </subcellularLocation>
</comment>
<dbReference type="InterPro" id="IPR022728">
    <property type="entry name" value="Period_circadian-like_C"/>
</dbReference>
<evidence type="ECO:0000256" key="10">
    <source>
        <dbReference type="ARBA" id="ARBA00042893"/>
    </source>
</evidence>
<dbReference type="SMART" id="SM00091">
    <property type="entry name" value="PAS"/>
    <property type="match status" value="2"/>
</dbReference>
<keyword evidence="5" id="KW-0805">Transcription regulation</keyword>
<feature type="region of interest" description="Disordered" evidence="11">
    <location>
        <begin position="770"/>
        <end position="829"/>
    </location>
</feature>
<gene>
    <name evidence="14 15 16 17 18" type="primary">PER2</name>
</gene>
<evidence type="ECO:0000313" key="17">
    <source>
        <dbReference type="RefSeq" id="XP_057407283.1"/>
    </source>
</evidence>
<evidence type="ECO:0000256" key="6">
    <source>
        <dbReference type="ARBA" id="ARBA00023108"/>
    </source>
</evidence>
<dbReference type="Pfam" id="PF23170">
    <property type="entry name" value="bHLH_PER"/>
    <property type="match status" value="1"/>
</dbReference>
<proteinExistence type="predicted"/>
<evidence type="ECO:0000256" key="2">
    <source>
        <dbReference type="ARBA" id="ARBA00004496"/>
    </source>
</evidence>
<feature type="region of interest" description="Disordered" evidence="11">
    <location>
        <begin position="1015"/>
        <end position="1056"/>
    </location>
</feature>
<feature type="compositionally biased region" description="Low complexity" evidence="11">
    <location>
        <begin position="477"/>
        <end position="489"/>
    </location>
</feature>
<protein>
    <recommendedName>
        <fullName evidence="9">Period circadian protein homolog 2</fullName>
    </recommendedName>
    <alternativeName>
        <fullName evidence="10">Circadian clock protein PERIOD 2</fullName>
    </alternativeName>
</protein>
<feature type="domain" description="PAS" evidence="12">
    <location>
        <begin position="181"/>
        <end position="248"/>
    </location>
</feature>
<keyword evidence="8" id="KW-0539">Nucleus</keyword>
<dbReference type="Pfam" id="PF21353">
    <property type="entry name" value="Per3-like_PAS-A"/>
    <property type="match status" value="1"/>
</dbReference>
<evidence type="ECO:0000256" key="4">
    <source>
        <dbReference type="ARBA" id="ARBA00022737"/>
    </source>
</evidence>
<keyword evidence="7" id="KW-0804">Transcription</keyword>
<dbReference type="RefSeq" id="XP_057407282.1">
    <property type="nucleotide sequence ID" value="XM_057551299.1"/>
</dbReference>
<dbReference type="InterPro" id="IPR000014">
    <property type="entry name" value="PAS"/>
</dbReference>
<feature type="region of interest" description="Disordered" evidence="11">
    <location>
        <begin position="1101"/>
        <end position="1132"/>
    </location>
</feature>
<dbReference type="Pfam" id="PF08447">
    <property type="entry name" value="PAS_3"/>
    <property type="match status" value="1"/>
</dbReference>
<evidence type="ECO:0000256" key="8">
    <source>
        <dbReference type="ARBA" id="ARBA00023242"/>
    </source>
</evidence>
<feature type="compositionally biased region" description="Polar residues" evidence="11">
    <location>
        <begin position="644"/>
        <end position="659"/>
    </location>
</feature>
<feature type="compositionally biased region" description="Basic and acidic residues" evidence="11">
    <location>
        <begin position="1035"/>
        <end position="1052"/>
    </location>
</feature>
<dbReference type="PANTHER" id="PTHR11269:SF9">
    <property type="entry name" value="PERIOD CIRCADIAN PROTEIN HOMOLOG 2"/>
    <property type="match status" value="1"/>
</dbReference>
<dbReference type="PANTHER" id="PTHR11269">
    <property type="entry name" value="PERIOD CIRCADIAN PROTEIN"/>
    <property type="match status" value="1"/>
</dbReference>
<dbReference type="InterPro" id="IPR035965">
    <property type="entry name" value="PAS-like_dom_sf"/>
</dbReference>
<evidence type="ECO:0000313" key="18">
    <source>
        <dbReference type="RefSeq" id="XP_057407284.1"/>
    </source>
</evidence>
<feature type="region of interest" description="Disordered" evidence="11">
    <location>
        <begin position="621"/>
        <end position="659"/>
    </location>
</feature>
<feature type="region of interest" description="Disordered" evidence="11">
    <location>
        <begin position="521"/>
        <end position="569"/>
    </location>
</feature>
<evidence type="ECO:0000256" key="1">
    <source>
        <dbReference type="ARBA" id="ARBA00004123"/>
    </source>
</evidence>
<feature type="domain" description="PAS" evidence="12">
    <location>
        <begin position="321"/>
        <end position="387"/>
    </location>
</feature>
<dbReference type="InterPro" id="IPR050760">
    <property type="entry name" value="Period_circadian_regulator"/>
</dbReference>
<evidence type="ECO:0000256" key="11">
    <source>
        <dbReference type="SAM" id="MobiDB-lite"/>
    </source>
</evidence>
<evidence type="ECO:0000256" key="5">
    <source>
        <dbReference type="ARBA" id="ARBA00023015"/>
    </source>
</evidence>
<dbReference type="Pfam" id="PF12114">
    <property type="entry name" value="Period_C"/>
    <property type="match status" value="1"/>
</dbReference>
<dbReference type="InterPro" id="IPR057310">
    <property type="entry name" value="PER1-3_bHLH"/>
</dbReference>
<keyword evidence="6" id="KW-0090">Biological rhythms</keyword>
<organism evidence="13 14">
    <name type="scientific">Balaenoptera acutorostrata</name>
    <name type="common">Common minke whale</name>
    <name type="synonym">Balaena rostrata</name>
    <dbReference type="NCBI Taxonomy" id="9767"/>
    <lineage>
        <taxon>Eukaryota</taxon>
        <taxon>Metazoa</taxon>
        <taxon>Chordata</taxon>
        <taxon>Craniata</taxon>
        <taxon>Vertebrata</taxon>
        <taxon>Euteleostomi</taxon>
        <taxon>Mammalia</taxon>
        <taxon>Eutheria</taxon>
        <taxon>Laurasiatheria</taxon>
        <taxon>Artiodactyla</taxon>
        <taxon>Whippomorpha</taxon>
        <taxon>Cetacea</taxon>
        <taxon>Mysticeti</taxon>
        <taxon>Balaenopteridae</taxon>
        <taxon>Balaenoptera</taxon>
    </lineage>
</organism>
<keyword evidence="4" id="KW-0677">Repeat</keyword>
<reference evidence="14 15" key="1">
    <citation type="submission" date="2025-05" db="UniProtKB">
        <authorList>
            <consortium name="RefSeq"/>
        </authorList>
    </citation>
    <scope>IDENTIFICATION</scope>
</reference>
<evidence type="ECO:0000256" key="9">
    <source>
        <dbReference type="ARBA" id="ARBA00039684"/>
    </source>
</evidence>
<dbReference type="SUPFAM" id="SSF55785">
    <property type="entry name" value="PYP-like sensor domain (PAS domain)"/>
    <property type="match status" value="1"/>
</dbReference>
<evidence type="ECO:0000313" key="15">
    <source>
        <dbReference type="RefSeq" id="XP_057407281.1"/>
    </source>
</evidence>
<name>A0ABM3TYU1_BALAC</name>
<accession>A0ABM3TYU1</accession>
<dbReference type="InterPro" id="IPR013655">
    <property type="entry name" value="PAS_fold_3"/>
</dbReference>
<feature type="region of interest" description="Disordered" evidence="11">
    <location>
        <begin position="1241"/>
        <end position="1269"/>
    </location>
</feature>
<dbReference type="RefSeq" id="XP_057407281.1">
    <property type="nucleotide sequence ID" value="XM_057551298.1"/>
</dbReference>
<evidence type="ECO:0000313" key="13">
    <source>
        <dbReference type="Proteomes" id="UP001652580"/>
    </source>
</evidence>
<feature type="compositionally biased region" description="Polar residues" evidence="11">
    <location>
        <begin position="1105"/>
        <end position="1124"/>
    </location>
</feature>
<dbReference type="GeneID" id="103004245"/>
<evidence type="ECO:0000256" key="7">
    <source>
        <dbReference type="ARBA" id="ARBA00023163"/>
    </source>
</evidence>
<feature type="region of interest" description="Disordered" evidence="11">
    <location>
        <begin position="477"/>
        <end position="509"/>
    </location>
</feature>
<feature type="compositionally biased region" description="Low complexity" evidence="11">
    <location>
        <begin position="970"/>
        <end position="994"/>
    </location>
</feature>
<evidence type="ECO:0000313" key="14">
    <source>
        <dbReference type="RefSeq" id="XP_057407279.1"/>
    </source>
</evidence>
<evidence type="ECO:0000256" key="3">
    <source>
        <dbReference type="ARBA" id="ARBA00022490"/>
    </source>
</evidence>
<dbReference type="RefSeq" id="XP_057407284.1">
    <property type="nucleotide sequence ID" value="XM_057551301.1"/>
</dbReference>
<sequence>MNGCADYAPSPSDPSREAAEPWPGQAPLQEDVDVSDGAGGHETNKNGVTGRDSRGSNGDGSGRELGMPRGPPGTCQGPGTFSLMMAKSEHHPSTSGCSSEQSTKVDAHKEMIKTLKELKVHLPADKRAKGKASTLLTLKYALRSVKQVKANEEYYQLLMSSENHPCSTHVPSYTVEEIESITSEFIVKNVDMFAAAVSLVTGKILYISDQVVSIFHCKRGTFHDTKFVEFLAPHDVGVFHSCTTPCKLPPWSVRRRADSFTQECTEEKSFFCRVSVGENHESEIRYHPFRMTPYLAQVHDQQGTESQLCCVLLAERVHSGYEAPRIPPEKRIFTTTHSPNCLFQDVDERAVPLLGHLPQDLIETPVLVQLHPSDRPLMLAIHKKIVQSGGQPFDYSPIRFRARNGEYITLDTSWSSFINPWSRKISFIIGRHRVRVGPLNEDVFSAEPHVEEKALQPGTQELTEQIHRLLLQPVPHSSSSGYGSLGSSGSHEHLLSQTSSSECTGQEDPCRRRAEICKNGNKVKSKSPYPDESGEQKNKSAAEMQSSSPAQMKAVPATEKGSSRTSLPEAGLPEELAFKNPLAGSYQQISCLDSVIRYLESCSEATTLKRKCEFPAHLPTAKAGDKRKATAGPGPHAAEAASPSEVNSPADGSTHLPSLTLPSKAQSLLSLTSQCSYSSTIVHVGDKKPQPELETVGDAASGPESLDCLAGSVLPCGLGQEQEPFRKLGLTKELLAAHTQKEEQSFLLKFREIRKLNVFQSRCHYYLQDRSKGQSSERAAPGLRNTSGIDSSWKKTGKNRKLKSRRVKPRDSSGSTGSGGPPPQRLPLVGLNATAWSPSDTSQSSCPAMPFPAPVPAYSLPLFPAPGVVPAPGTVAAAPGAPHAGLALPVDTQHEFAVQTPSFAGPLAPVVALVLPSCSFSPVTPSLPPAFFPSKPNLPSEVIPASQPEFAGRTSSPKQPHACPPAERGPPVSCVAAQAAPPSAAGPAGRTSPPLFQSRGSSPLQLNLLQLEEAPDGGSAAAGTTGPDCKPGSAWDRRPEAPPTYDKPKDAQSSDALSVSSGLLRLLLHEDLCSAAGSAPSGSGASATSCSLGSGSLGCDASRSGAGSSNTSHTSKYFGSVDSSENNHKAKAKVDVEESERLKYVLQDPVWLLVADTDDSVMMAYQMPSRNPETVLQEDREKLKVLQRLQPRFTDRQKRELQDVHPWMRSGGLPAALDAAECVCCENKGKDNICVRYEEATPTLGLSGTTDTTEEENGPSLSHRNEGQT</sequence>
<dbReference type="RefSeq" id="XP_057407279.1">
    <property type="nucleotide sequence ID" value="XM_057551296.1"/>
</dbReference>
<evidence type="ECO:0000259" key="12">
    <source>
        <dbReference type="SMART" id="SM00091"/>
    </source>
</evidence>
<feature type="region of interest" description="Disordered" evidence="11">
    <location>
        <begin position="1"/>
        <end position="82"/>
    </location>
</feature>
<keyword evidence="3" id="KW-0963">Cytoplasm</keyword>